<keyword evidence="4 8" id="KW-0040">ANK repeat</keyword>
<evidence type="ECO:0000256" key="8">
    <source>
        <dbReference type="PROSITE-ProRule" id="PRU00023"/>
    </source>
</evidence>
<evidence type="ECO:0000256" key="6">
    <source>
        <dbReference type="ARBA" id="ARBA00023186"/>
    </source>
</evidence>
<evidence type="ECO:0000256" key="7">
    <source>
        <dbReference type="ARBA" id="ARBA00037107"/>
    </source>
</evidence>
<name>A0AAN8IEK4_TRICO</name>
<sequence length="543" mass="62034">MSSEPLLMSGCQLRDRNVLELLTRPSHSSTSQLQAETEFLSYFHKLCGVIGTERTPSERRAEYSAIIVYHWPFTYFLALKLVPNVEKTYFVGVARCFEMTTIDLETYPLHKAAFFNDVQSISQLIKAGRSLYEQDMHGNTALHISTMLGHREATALLLAHNAPVKVKNCDGWNPLMEAVSYGDRQILTEMLRKLKAQSRMGLSSRKAHLIKMLEDIGDFYLELKWDFQSWIPLLSRMLPSDVCQIYKKGTQLRMDTTLADFNERRWERGDISFVFNAKAKHESDELIIMDNNAKVFQRVRHEESEAELDEEVDVLMSSDIVSAQMSTKTITFRQAFSGWVFKHAREEQIGDYNVNFYLVEGMKLVSRKRREHLTADDIKKNKSFMQSLASGAAVGDEDFKSLQHRKSLAPPGRMPTTWEEYVGAAPGAAPPLGRAQVLKQNEKQFTALIGMSEEFPMGVDVLLDILEIVAPFKHLDKLRRFCEARLPPGFPVRVEIPLLPTISAKVTFQKLQFVTNISDKIFFVPTSYREDPTRFPDLLLEGT</sequence>
<dbReference type="SUPFAM" id="SSF48403">
    <property type="entry name" value="Ankyrin repeat"/>
    <property type="match status" value="1"/>
</dbReference>
<evidence type="ECO:0000256" key="2">
    <source>
        <dbReference type="ARBA" id="ARBA00022737"/>
    </source>
</evidence>
<evidence type="ECO:0000256" key="4">
    <source>
        <dbReference type="ARBA" id="ARBA00023043"/>
    </source>
</evidence>
<dbReference type="Pfam" id="PF11904">
    <property type="entry name" value="ANKRD13_C"/>
    <property type="match status" value="1"/>
</dbReference>
<dbReference type="Pfam" id="PF12796">
    <property type="entry name" value="Ank_2"/>
    <property type="match status" value="1"/>
</dbReference>
<reference evidence="10 11" key="1">
    <citation type="submission" date="2019-10" db="EMBL/GenBank/DDBJ databases">
        <title>Assembly and Annotation for the nematode Trichostrongylus colubriformis.</title>
        <authorList>
            <person name="Martin J."/>
        </authorList>
    </citation>
    <scope>NUCLEOTIDE SEQUENCE [LARGE SCALE GENOMIC DNA]</scope>
    <source>
        <strain evidence="10">G859</strain>
        <tissue evidence="10">Whole worm</tissue>
    </source>
</reference>
<evidence type="ECO:0000313" key="11">
    <source>
        <dbReference type="Proteomes" id="UP001331761"/>
    </source>
</evidence>
<keyword evidence="6" id="KW-0143">Chaperone</keyword>
<dbReference type="GO" id="GO:0005789">
    <property type="term" value="C:endoplasmic reticulum membrane"/>
    <property type="evidence" value="ECO:0007669"/>
    <property type="project" value="UniProtKB-SubCell"/>
</dbReference>
<comment type="subcellular location">
    <subcellularLocation>
        <location evidence="1">Endoplasmic reticulum membrane</location>
    </subcellularLocation>
</comment>
<dbReference type="InterPro" id="IPR021832">
    <property type="entry name" value="ANKRD13"/>
</dbReference>
<dbReference type="GO" id="GO:0005102">
    <property type="term" value="F:signaling receptor binding"/>
    <property type="evidence" value="ECO:0007669"/>
    <property type="project" value="TreeGrafter"/>
</dbReference>
<proteinExistence type="predicted"/>
<evidence type="ECO:0000256" key="1">
    <source>
        <dbReference type="ARBA" id="ARBA00004586"/>
    </source>
</evidence>
<dbReference type="InterPro" id="IPR002110">
    <property type="entry name" value="Ankyrin_rpt"/>
</dbReference>
<dbReference type="EMBL" id="WIXE01023441">
    <property type="protein sequence ID" value="KAK5966513.1"/>
    <property type="molecule type" value="Genomic_DNA"/>
</dbReference>
<comment type="function">
    <text evidence="7">Acts as a molecular chaperone for G protein-coupled receptors, regulating their biogenesis and exit from the ER.</text>
</comment>
<dbReference type="InterPro" id="IPR036770">
    <property type="entry name" value="Ankyrin_rpt-contain_sf"/>
</dbReference>
<keyword evidence="11" id="KW-1185">Reference proteome</keyword>
<comment type="caution">
    <text evidence="10">The sequence shown here is derived from an EMBL/GenBank/DDBJ whole genome shotgun (WGS) entry which is preliminary data.</text>
</comment>
<protein>
    <submittedName>
        <fullName evidence="10">Ankyrin repeat and Ankyrin repeat-containing domain</fullName>
    </submittedName>
</protein>
<dbReference type="PROSITE" id="PS50088">
    <property type="entry name" value="ANK_REPEAT"/>
    <property type="match status" value="1"/>
</dbReference>
<evidence type="ECO:0000256" key="5">
    <source>
        <dbReference type="ARBA" id="ARBA00023136"/>
    </source>
</evidence>
<gene>
    <name evidence="10" type="ORF">GCK32_006894</name>
</gene>
<keyword evidence="2" id="KW-0677">Repeat</keyword>
<dbReference type="SMART" id="SM00248">
    <property type="entry name" value="ANK"/>
    <property type="match status" value="3"/>
</dbReference>
<dbReference type="PANTHER" id="PTHR12447:SF25">
    <property type="entry name" value="ANKYRIN REPEAT DOMAIN-CONTAINING PROTEIN 13C"/>
    <property type="match status" value="1"/>
</dbReference>
<feature type="domain" description="Ankyrin repeat" evidence="9">
    <location>
        <begin position="253"/>
        <end position="520"/>
    </location>
</feature>
<feature type="repeat" description="ANK" evidence="8">
    <location>
        <begin position="137"/>
        <end position="169"/>
    </location>
</feature>
<dbReference type="InterPro" id="IPR055285">
    <property type="entry name" value="ANKRD13_C"/>
</dbReference>
<organism evidence="10 11">
    <name type="scientific">Trichostrongylus colubriformis</name>
    <name type="common">Black scour worm</name>
    <dbReference type="NCBI Taxonomy" id="6319"/>
    <lineage>
        <taxon>Eukaryota</taxon>
        <taxon>Metazoa</taxon>
        <taxon>Ecdysozoa</taxon>
        <taxon>Nematoda</taxon>
        <taxon>Chromadorea</taxon>
        <taxon>Rhabditida</taxon>
        <taxon>Rhabditina</taxon>
        <taxon>Rhabditomorpha</taxon>
        <taxon>Strongyloidea</taxon>
        <taxon>Trichostrongylidae</taxon>
        <taxon>Trichostrongylus</taxon>
    </lineage>
</organism>
<dbReference type="Gene3D" id="1.25.40.20">
    <property type="entry name" value="Ankyrin repeat-containing domain"/>
    <property type="match status" value="1"/>
</dbReference>
<evidence type="ECO:0000259" key="9">
    <source>
        <dbReference type="Pfam" id="PF11904"/>
    </source>
</evidence>
<dbReference type="PANTHER" id="PTHR12447">
    <property type="entry name" value="ANKYRIN REPEAT DOMAIN-CONTAINING PROTEIN 13"/>
    <property type="match status" value="1"/>
</dbReference>
<dbReference type="PROSITE" id="PS50297">
    <property type="entry name" value="ANK_REP_REGION"/>
    <property type="match status" value="1"/>
</dbReference>
<dbReference type="AlphaFoldDB" id="A0AAN8IEK4"/>
<keyword evidence="3" id="KW-0256">Endoplasmic reticulum</keyword>
<accession>A0AAN8IEK4</accession>
<keyword evidence="5" id="KW-0472">Membrane</keyword>
<evidence type="ECO:0000256" key="3">
    <source>
        <dbReference type="ARBA" id="ARBA00022824"/>
    </source>
</evidence>
<dbReference type="GO" id="GO:0006621">
    <property type="term" value="P:protein retention in ER lumen"/>
    <property type="evidence" value="ECO:0007669"/>
    <property type="project" value="TreeGrafter"/>
</dbReference>
<dbReference type="FunFam" id="1.25.40.20:FF:000302">
    <property type="entry name" value="Ankyrin repeat containing protein"/>
    <property type="match status" value="1"/>
</dbReference>
<dbReference type="Proteomes" id="UP001331761">
    <property type="component" value="Unassembled WGS sequence"/>
</dbReference>
<evidence type="ECO:0000313" key="10">
    <source>
        <dbReference type="EMBL" id="KAK5966513.1"/>
    </source>
</evidence>